<evidence type="ECO:0000256" key="3">
    <source>
        <dbReference type="ARBA" id="ARBA00022617"/>
    </source>
</evidence>
<dbReference type="InterPro" id="IPR034505">
    <property type="entry name" value="Coproporphyrinogen-III_oxidase"/>
</dbReference>
<gene>
    <name evidence="11" type="ORF">SAMN05660297_02343</name>
</gene>
<dbReference type="Gene3D" id="3.20.20.70">
    <property type="entry name" value="Aldolase class I"/>
    <property type="match status" value="1"/>
</dbReference>
<dbReference type="Pfam" id="PF06969">
    <property type="entry name" value="HemN_C"/>
    <property type="match status" value="1"/>
</dbReference>
<evidence type="ECO:0000256" key="2">
    <source>
        <dbReference type="ARBA" id="ARBA00017228"/>
    </source>
</evidence>
<proteinExistence type="inferred from homology"/>
<dbReference type="SFLD" id="SFLDS00029">
    <property type="entry name" value="Radical_SAM"/>
    <property type="match status" value="1"/>
</dbReference>
<dbReference type="InterPro" id="IPR004559">
    <property type="entry name" value="HemW-like"/>
</dbReference>
<dbReference type="InterPro" id="IPR058240">
    <property type="entry name" value="rSAM_sf"/>
</dbReference>
<keyword evidence="3 9" id="KW-0349">Heme</keyword>
<evidence type="ECO:0000256" key="6">
    <source>
        <dbReference type="ARBA" id="ARBA00023004"/>
    </source>
</evidence>
<dbReference type="PROSITE" id="PS51918">
    <property type="entry name" value="RADICAL_SAM"/>
    <property type="match status" value="1"/>
</dbReference>
<dbReference type="SMART" id="SM00729">
    <property type="entry name" value="Elp3"/>
    <property type="match status" value="1"/>
</dbReference>
<accession>A0A1I0E9D9</accession>
<keyword evidence="9" id="KW-0004">4Fe-4S</keyword>
<reference evidence="11 12" key="1">
    <citation type="submission" date="2016-10" db="EMBL/GenBank/DDBJ databases">
        <authorList>
            <person name="de Groot N.N."/>
        </authorList>
    </citation>
    <scope>NUCLEOTIDE SEQUENCE [LARGE SCALE GENOMIC DNA]</scope>
    <source>
        <strain evidence="11 12">DSM 18979</strain>
    </source>
</reference>
<dbReference type="AlphaFoldDB" id="A0A1I0E9D9"/>
<dbReference type="EMBL" id="FOHU01000010">
    <property type="protein sequence ID" value="SET41792.1"/>
    <property type="molecule type" value="Genomic_DNA"/>
</dbReference>
<dbReference type="SUPFAM" id="SSF102114">
    <property type="entry name" value="Radical SAM enzymes"/>
    <property type="match status" value="1"/>
</dbReference>
<evidence type="ECO:0000256" key="7">
    <source>
        <dbReference type="ARBA" id="ARBA00023014"/>
    </source>
</evidence>
<comment type="similarity">
    <text evidence="1">Belongs to the anaerobic coproporphyrinogen-III oxidase family. HemW subfamily.</text>
</comment>
<comment type="function">
    <text evidence="9">Probably acts as a heme chaperone, transferring heme to an unknown acceptor. Binds one molecule of heme per monomer, possibly covalently. Binds 1 [4Fe-4S] cluster. The cluster is coordinated with 3 cysteines and an exchangeable S-adenosyl-L-methionine.</text>
</comment>
<dbReference type="InterPro" id="IPR007197">
    <property type="entry name" value="rSAM"/>
</dbReference>
<comment type="subcellular location">
    <subcellularLocation>
        <location evidence="9">Cytoplasm</location>
    </subcellularLocation>
</comment>
<dbReference type="GO" id="GO:0004109">
    <property type="term" value="F:coproporphyrinogen oxidase activity"/>
    <property type="evidence" value="ECO:0007669"/>
    <property type="project" value="InterPro"/>
</dbReference>
<organism evidence="11 12">
    <name type="scientific">Natronincola peptidivorans</name>
    <dbReference type="NCBI Taxonomy" id="426128"/>
    <lineage>
        <taxon>Bacteria</taxon>
        <taxon>Bacillati</taxon>
        <taxon>Bacillota</taxon>
        <taxon>Clostridia</taxon>
        <taxon>Peptostreptococcales</taxon>
        <taxon>Natronincolaceae</taxon>
        <taxon>Natronincola</taxon>
    </lineage>
</organism>
<evidence type="ECO:0000256" key="9">
    <source>
        <dbReference type="RuleBase" id="RU364116"/>
    </source>
</evidence>
<evidence type="ECO:0000259" key="10">
    <source>
        <dbReference type="PROSITE" id="PS51918"/>
    </source>
</evidence>
<dbReference type="SFLD" id="SFLDF00288">
    <property type="entry name" value="HemN-like__clustered_with_nucl"/>
    <property type="match status" value="1"/>
</dbReference>
<dbReference type="Pfam" id="PF04055">
    <property type="entry name" value="Radical_SAM"/>
    <property type="match status" value="1"/>
</dbReference>
<sequence>MKPVSIYIHIPFCKKKCYYCDFISYSNKEDKIQEYIDALKKEMLLYKEELSSCEIKSIFIGGGTPSILSEEQVASMMNSLYENYRIAKDAEISMESNPGLLNHDKLKAYFNSGINRLSIGLQASQDHLLNCIGRIHRYDDFLKNLQEARAVGFTNINVDLMFGLPGQTLKDWQDTIEKIVDLEVPHIAAYSLIIEEDTLFYSWEAEGRIEKAKEEVELQMYHHAIDYLKKKGYQHYEISNFAKTNYQCKHNIVYWKNKPYIGFGAAAHSYFQDERFNNYPLLDTYIESIKNEEKPVENRISLSFREEISETMFLGLRMIEGVSIEEFQKRFKLSPFDIYENKLQKLQERKLVTYDKERIRLTKTGNDLANIVFQEMLLD</sequence>
<dbReference type="OrthoDB" id="9808022at2"/>
<dbReference type="GO" id="GO:0005737">
    <property type="term" value="C:cytoplasm"/>
    <property type="evidence" value="ECO:0007669"/>
    <property type="project" value="UniProtKB-SubCell"/>
</dbReference>
<dbReference type="SFLD" id="SFLDG01065">
    <property type="entry name" value="anaerobic_coproporphyrinogen-I"/>
    <property type="match status" value="1"/>
</dbReference>
<name>A0A1I0E9D9_9FIRM</name>
<dbReference type="InterPro" id="IPR010723">
    <property type="entry name" value="HemN_C"/>
</dbReference>
<evidence type="ECO:0000256" key="8">
    <source>
        <dbReference type="ARBA" id="ARBA00023186"/>
    </source>
</evidence>
<feature type="domain" description="Radical SAM core" evidence="10">
    <location>
        <begin position="1"/>
        <end position="234"/>
    </location>
</feature>
<keyword evidence="5 9" id="KW-0479">Metal-binding</keyword>
<dbReference type="CDD" id="cd01335">
    <property type="entry name" value="Radical_SAM"/>
    <property type="match status" value="1"/>
</dbReference>
<dbReference type="GO" id="GO:0051539">
    <property type="term" value="F:4 iron, 4 sulfur cluster binding"/>
    <property type="evidence" value="ECO:0007669"/>
    <property type="project" value="UniProtKB-UniRule"/>
</dbReference>
<dbReference type="STRING" id="426128.SAMN05660297_02343"/>
<dbReference type="InterPro" id="IPR013785">
    <property type="entry name" value="Aldolase_TIM"/>
</dbReference>
<dbReference type="GO" id="GO:0006779">
    <property type="term" value="P:porphyrin-containing compound biosynthetic process"/>
    <property type="evidence" value="ECO:0007669"/>
    <property type="project" value="InterPro"/>
</dbReference>
<dbReference type="PANTHER" id="PTHR13932">
    <property type="entry name" value="COPROPORPHYRINIGEN III OXIDASE"/>
    <property type="match status" value="1"/>
</dbReference>
<dbReference type="SFLD" id="SFLDF00562">
    <property type="entry name" value="HemN-like__clustered_with_heat"/>
    <property type="match status" value="1"/>
</dbReference>
<protein>
    <recommendedName>
        <fullName evidence="2 9">Heme chaperone HemW</fullName>
    </recommendedName>
</protein>
<keyword evidence="4 9" id="KW-0949">S-adenosyl-L-methionine</keyword>
<keyword evidence="9" id="KW-0963">Cytoplasm</keyword>
<evidence type="ECO:0000256" key="4">
    <source>
        <dbReference type="ARBA" id="ARBA00022691"/>
    </source>
</evidence>
<keyword evidence="8 9" id="KW-0143">Chaperone</keyword>
<keyword evidence="7 9" id="KW-0411">Iron-sulfur</keyword>
<keyword evidence="12" id="KW-1185">Reference proteome</keyword>
<dbReference type="InterPro" id="IPR006638">
    <property type="entry name" value="Elp3/MiaA/NifB-like_rSAM"/>
</dbReference>
<dbReference type="GO" id="GO:0046872">
    <property type="term" value="F:metal ion binding"/>
    <property type="evidence" value="ECO:0007669"/>
    <property type="project" value="UniProtKB-UniRule"/>
</dbReference>
<evidence type="ECO:0000313" key="11">
    <source>
        <dbReference type="EMBL" id="SET41792.1"/>
    </source>
</evidence>
<dbReference type="Proteomes" id="UP000199568">
    <property type="component" value="Unassembled WGS sequence"/>
</dbReference>
<evidence type="ECO:0000313" key="12">
    <source>
        <dbReference type="Proteomes" id="UP000199568"/>
    </source>
</evidence>
<evidence type="ECO:0000256" key="5">
    <source>
        <dbReference type="ARBA" id="ARBA00022723"/>
    </source>
</evidence>
<dbReference type="NCBIfam" id="TIGR00539">
    <property type="entry name" value="hemN_rel"/>
    <property type="match status" value="1"/>
</dbReference>
<keyword evidence="6 9" id="KW-0408">Iron</keyword>
<dbReference type="PANTHER" id="PTHR13932:SF5">
    <property type="entry name" value="RADICAL S-ADENOSYL METHIONINE DOMAIN-CONTAINING PROTEIN 1, MITOCHONDRIAL"/>
    <property type="match status" value="1"/>
</dbReference>
<evidence type="ECO:0000256" key="1">
    <source>
        <dbReference type="ARBA" id="ARBA00006100"/>
    </source>
</evidence>